<name>A0A545SQN2_9GAMM</name>
<dbReference type="EMBL" id="VHSG01000035">
    <property type="protein sequence ID" value="TQV67293.1"/>
    <property type="molecule type" value="Genomic_DNA"/>
</dbReference>
<keyword evidence="1" id="KW-0227">DNA damage</keyword>
<comment type="caution">
    <text evidence="3">The sequence shown here is derived from an EMBL/GenBank/DDBJ whole genome shotgun (WGS) entry which is preliminary data.</text>
</comment>
<proteinExistence type="predicted"/>
<dbReference type="GO" id="GO:0009432">
    <property type="term" value="P:SOS response"/>
    <property type="evidence" value="ECO:0007669"/>
    <property type="project" value="InterPro"/>
</dbReference>
<gene>
    <name evidence="3" type="primary">imuA</name>
    <name evidence="3" type="ORF">FKG94_25530</name>
</gene>
<protein>
    <submittedName>
        <fullName evidence="3">Translesion DNA synthesis-associated protein ImuA</fullName>
    </submittedName>
</protein>
<dbReference type="GO" id="GO:0006281">
    <property type="term" value="P:DNA repair"/>
    <property type="evidence" value="ECO:0007669"/>
    <property type="project" value="TreeGrafter"/>
</dbReference>
<dbReference type="GO" id="GO:0051782">
    <property type="term" value="P:negative regulation of cell division"/>
    <property type="evidence" value="ECO:0007669"/>
    <property type="project" value="InterPro"/>
</dbReference>
<dbReference type="Gene3D" id="3.40.50.300">
    <property type="entry name" value="P-loop containing nucleotide triphosphate hydrolases"/>
    <property type="match status" value="1"/>
</dbReference>
<dbReference type="Proteomes" id="UP000319732">
    <property type="component" value="Unassembled WGS sequence"/>
</dbReference>
<dbReference type="PANTHER" id="PTHR35369:SF3">
    <property type="entry name" value="TRANSLESION DNA SYNTHESIS-ASSOCIATED PROTEIN IMUA"/>
    <property type="match status" value="1"/>
</dbReference>
<dbReference type="InterPro" id="IPR050356">
    <property type="entry name" value="SulA_CellDiv_inhibitor"/>
</dbReference>
<evidence type="ECO:0000313" key="3">
    <source>
        <dbReference type="EMBL" id="TQV67293.1"/>
    </source>
</evidence>
<organism evidence="3 4">
    <name type="scientific">Exilibacterium tricleocarpae</name>
    <dbReference type="NCBI Taxonomy" id="2591008"/>
    <lineage>
        <taxon>Bacteria</taxon>
        <taxon>Pseudomonadati</taxon>
        <taxon>Pseudomonadota</taxon>
        <taxon>Gammaproteobacteria</taxon>
        <taxon>Cellvibrionales</taxon>
        <taxon>Cellvibrionaceae</taxon>
        <taxon>Exilibacterium</taxon>
    </lineage>
</organism>
<dbReference type="InterPro" id="IPR017166">
    <property type="entry name" value="UCP037290"/>
</dbReference>
<dbReference type="AlphaFoldDB" id="A0A545SQN2"/>
<dbReference type="SUPFAM" id="SSF52540">
    <property type="entry name" value="P-loop containing nucleoside triphosphate hydrolases"/>
    <property type="match status" value="1"/>
</dbReference>
<reference evidence="3 4" key="1">
    <citation type="submission" date="2019-06" db="EMBL/GenBank/DDBJ databases">
        <title>Whole genome sequence for Cellvibrionaceae sp. R142.</title>
        <authorList>
            <person name="Wang G."/>
        </authorList>
    </citation>
    <scope>NUCLEOTIDE SEQUENCE [LARGE SCALE GENOMIC DNA]</scope>
    <source>
        <strain evidence="3 4">R142</strain>
    </source>
</reference>
<evidence type="ECO:0000256" key="1">
    <source>
        <dbReference type="ARBA" id="ARBA00022763"/>
    </source>
</evidence>
<evidence type="ECO:0000313" key="4">
    <source>
        <dbReference type="Proteomes" id="UP000319732"/>
    </source>
</evidence>
<accession>A0A545SQN2</accession>
<dbReference type="PIRSF" id="PIRSF037290">
    <property type="entry name" value="UCP037290"/>
    <property type="match status" value="1"/>
</dbReference>
<evidence type="ECO:0000256" key="2">
    <source>
        <dbReference type="SAM" id="MobiDB-lite"/>
    </source>
</evidence>
<dbReference type="PANTHER" id="PTHR35369">
    <property type="entry name" value="BLR3025 PROTEIN-RELATED"/>
    <property type="match status" value="1"/>
</dbReference>
<dbReference type="InterPro" id="IPR004596">
    <property type="entry name" value="Cell_div_suppressor_SulA"/>
</dbReference>
<dbReference type="NCBIfam" id="NF033429">
    <property type="entry name" value="ImuA_translesion"/>
    <property type="match status" value="1"/>
</dbReference>
<dbReference type="OrthoDB" id="9811176at2"/>
<sequence length="241" mass="26179">MTDPIHCPMLDQLFDRGQVWQRHQYSSPPAIDTGFATLNQHLPGAGWPAAGVTEILYPQHGIGELSLLLPSLAKLSQRELWIIWVGPPWRLNAPALAAAGVDVRRILVVSPAQNTGILWALEEGLKSGAASAVLGWPQQASSTQVRRLQICAAQHEVPCFVFRHQRPGGQNQQTPSALRLQLKPLSTDRVEIRILKQRRGWPAAPFPFTLQRCPAFRYPAGSTPSTGDAGRAGGLGGSGNK</sequence>
<keyword evidence="4" id="KW-1185">Reference proteome</keyword>
<feature type="region of interest" description="Disordered" evidence="2">
    <location>
        <begin position="219"/>
        <end position="241"/>
    </location>
</feature>
<dbReference type="InterPro" id="IPR027417">
    <property type="entry name" value="P-loop_NTPase"/>
</dbReference>
<dbReference type="InterPro" id="IPR047610">
    <property type="entry name" value="ImuA_translesion"/>
</dbReference>
<dbReference type="RefSeq" id="WP_142929792.1">
    <property type="nucleotide sequence ID" value="NZ_ML660111.1"/>
</dbReference>
<dbReference type="Pfam" id="PF03846">
    <property type="entry name" value="SulA"/>
    <property type="match status" value="1"/>
</dbReference>
<feature type="compositionally biased region" description="Gly residues" evidence="2">
    <location>
        <begin position="230"/>
        <end position="241"/>
    </location>
</feature>